<accession>A0A8J2S426</accession>
<feature type="region of interest" description="Disordered" evidence="1">
    <location>
        <begin position="225"/>
        <end position="244"/>
    </location>
</feature>
<name>A0A8J2S426_9CRUS</name>
<gene>
    <name evidence="2" type="ORF">DGAL_LOCUS16865</name>
</gene>
<organism evidence="2 3">
    <name type="scientific">Daphnia galeata</name>
    <dbReference type="NCBI Taxonomy" id="27404"/>
    <lineage>
        <taxon>Eukaryota</taxon>
        <taxon>Metazoa</taxon>
        <taxon>Ecdysozoa</taxon>
        <taxon>Arthropoda</taxon>
        <taxon>Crustacea</taxon>
        <taxon>Branchiopoda</taxon>
        <taxon>Diplostraca</taxon>
        <taxon>Cladocera</taxon>
        <taxon>Anomopoda</taxon>
        <taxon>Daphniidae</taxon>
        <taxon>Daphnia</taxon>
    </lineage>
</organism>
<reference evidence="2" key="1">
    <citation type="submission" date="2021-11" db="EMBL/GenBank/DDBJ databases">
        <authorList>
            <person name="Schell T."/>
        </authorList>
    </citation>
    <scope>NUCLEOTIDE SEQUENCE</scope>
    <source>
        <strain evidence="2">M5</strain>
    </source>
</reference>
<feature type="region of interest" description="Disordered" evidence="1">
    <location>
        <begin position="374"/>
        <end position="395"/>
    </location>
</feature>
<feature type="compositionally biased region" description="Polar residues" evidence="1">
    <location>
        <begin position="375"/>
        <end position="391"/>
    </location>
</feature>
<protein>
    <submittedName>
        <fullName evidence="2">Uncharacterized protein</fullName>
    </submittedName>
</protein>
<dbReference type="OrthoDB" id="6389216at2759"/>
<dbReference type="Proteomes" id="UP000789390">
    <property type="component" value="Unassembled WGS sequence"/>
</dbReference>
<dbReference type="EMBL" id="CAKKLH010000336">
    <property type="protein sequence ID" value="CAH0113063.1"/>
    <property type="molecule type" value="Genomic_DNA"/>
</dbReference>
<dbReference type="AlphaFoldDB" id="A0A8J2S426"/>
<comment type="caution">
    <text evidence="2">The sequence shown here is derived from an EMBL/GenBank/DDBJ whole genome shotgun (WGS) entry which is preliminary data.</text>
</comment>
<dbReference type="PANTHER" id="PTHR33223">
    <property type="entry name" value="CCHC-TYPE DOMAIN-CONTAINING PROTEIN"/>
    <property type="match status" value="1"/>
</dbReference>
<evidence type="ECO:0000313" key="2">
    <source>
        <dbReference type="EMBL" id="CAH0113063.1"/>
    </source>
</evidence>
<evidence type="ECO:0000313" key="3">
    <source>
        <dbReference type="Proteomes" id="UP000789390"/>
    </source>
</evidence>
<keyword evidence="3" id="KW-1185">Reference proteome</keyword>
<proteinExistence type="predicted"/>
<evidence type="ECO:0000256" key="1">
    <source>
        <dbReference type="SAM" id="MobiDB-lite"/>
    </source>
</evidence>
<sequence>MGSLGQAQLSFVLSLVVSNVFHKKIEAFPSASARISRRRIYKPSPATLHSPSPLQLQYHHQRAPSRGPHQAATTTPPPLEGIFRNHYTTDSPPLKAGEQKTNWERLGARPREPIVASALPPPFSKEREAYLYLSELACRLQNYDLGEEEIRRAELAANETKITSTEQTTIDCCDCCRGFFELWGNKYMRYTRRGPLLRELKTYYSPLVSPTEAVSKVNKPVRNSTLQQCSTSRKNSPESNNTRFPHNRIIQHYSDNCRRSVRGGSYNSSDPKSAYWKPETPSTKQAVVDEICEIELTNLLSVGLSPKNAIASALALAQAAINKMSSTNTPLNLVGKCTQTPLQTPVLSLTRLPNTTSSGFFLSMGLAILPPSDVTPKQPSKSTNTVPTTAQVKPPVGVSHDQRFDNWIAHLESTLDLGDFEEGHKLQLLRSKLYGKAAEEFDTFKLDSPIQSAPYKEVKARLIKLFHSMETLSQISVEFHNMCREPEENMRRYTNRMRKAFYLAYPLAGKNNPSTTASREQMLMDRFMEGLQPEQPELQSRLKHKEFGSFKKLIDKAEFLAMAMEKAQTRSLIQAVYAAREEGSTNPGLAQIVEALERLYEKIEKKAATHAEELQNSLALMKKNN</sequence>
<feature type="region of interest" description="Disordered" evidence="1">
    <location>
        <begin position="58"/>
        <end position="97"/>
    </location>
</feature>
<dbReference type="PANTHER" id="PTHR33223:SF6">
    <property type="entry name" value="CCHC-TYPE DOMAIN-CONTAINING PROTEIN"/>
    <property type="match status" value="1"/>
</dbReference>